<keyword evidence="2" id="KW-0732">Signal</keyword>
<protein>
    <submittedName>
        <fullName evidence="4">Phosphatidylethanolamine-binding protein 4 isoform X1</fullName>
    </submittedName>
</protein>
<dbReference type="PANTHER" id="PTHR11362:SF82">
    <property type="entry name" value="PHOSPHATIDYLETHANOLAMINE-BINDING PROTEIN 4"/>
    <property type="match status" value="1"/>
</dbReference>
<evidence type="ECO:0000313" key="4">
    <source>
        <dbReference type="RefSeq" id="XP_034277968.1"/>
    </source>
</evidence>
<dbReference type="Gene3D" id="3.90.280.10">
    <property type="entry name" value="PEBP-like"/>
    <property type="match status" value="1"/>
</dbReference>
<dbReference type="AlphaFoldDB" id="A0A6P9C150"/>
<evidence type="ECO:0000256" key="2">
    <source>
        <dbReference type="SAM" id="SignalP"/>
    </source>
</evidence>
<feature type="signal peptide" evidence="2">
    <location>
        <begin position="1"/>
        <end position="27"/>
    </location>
</feature>
<sequence length="205" mass="23789">MDTMKPLVPHFLAVSFLLIVLQDSVRVEECIFRKLDREDRTFCRGSLEVYYPELGDVGCSYIPKCNAYRKRISNEWISPEVKYQQADMNKKYILIMVDPDAPSRSNPIYQFWRHWAVTDISGDDLKTGNLEGHVIADYIRPTPPPESGYHRYQFLLYEQPAREVVSLNSDEIASSGSWNLDNFVDRFHLGTPVASTQFITKDYHD</sequence>
<keyword evidence="3" id="KW-1185">Reference proteome</keyword>
<dbReference type="OMA" id="QKITSWM"/>
<dbReference type="Pfam" id="PF01161">
    <property type="entry name" value="PBP"/>
    <property type="match status" value="1"/>
</dbReference>
<dbReference type="CDD" id="cd00866">
    <property type="entry name" value="PEBP_euk"/>
    <property type="match status" value="1"/>
</dbReference>
<proteinExistence type="inferred from homology"/>
<dbReference type="GeneID" id="117668295"/>
<dbReference type="InterPro" id="IPR036610">
    <property type="entry name" value="PEBP-like_sf"/>
</dbReference>
<dbReference type="InterPro" id="IPR001858">
    <property type="entry name" value="Phosphatidylethanolamine-bd_CS"/>
</dbReference>
<dbReference type="InterPro" id="IPR035810">
    <property type="entry name" value="PEBP_euk"/>
</dbReference>
<dbReference type="PANTHER" id="PTHR11362">
    <property type="entry name" value="PHOSPHATIDYLETHANOLAMINE-BINDING PROTEIN"/>
    <property type="match status" value="1"/>
</dbReference>
<name>A0A6P9C150_PANGU</name>
<comment type="similarity">
    <text evidence="1">Belongs to the phosphatidylethanolamine-binding protein family.</text>
</comment>
<dbReference type="InterPro" id="IPR008914">
    <property type="entry name" value="PEBP"/>
</dbReference>
<dbReference type="OrthoDB" id="2506647at2759"/>
<dbReference type="RefSeq" id="XP_034277968.1">
    <property type="nucleotide sequence ID" value="XM_034422077.2"/>
</dbReference>
<dbReference type="Proteomes" id="UP001652622">
    <property type="component" value="Unplaced"/>
</dbReference>
<accession>A0A6P9C150</accession>
<evidence type="ECO:0000313" key="3">
    <source>
        <dbReference type="Proteomes" id="UP001652622"/>
    </source>
</evidence>
<gene>
    <name evidence="4" type="primary">PEBP4</name>
</gene>
<reference evidence="4" key="1">
    <citation type="submission" date="2025-08" db="UniProtKB">
        <authorList>
            <consortium name="RefSeq"/>
        </authorList>
    </citation>
    <scope>IDENTIFICATION</scope>
    <source>
        <tissue evidence="4">Blood</tissue>
    </source>
</reference>
<evidence type="ECO:0000256" key="1">
    <source>
        <dbReference type="ARBA" id="ARBA00007091"/>
    </source>
</evidence>
<dbReference type="InParanoid" id="A0A6P9C150"/>
<dbReference type="SUPFAM" id="SSF49777">
    <property type="entry name" value="PEBP-like"/>
    <property type="match status" value="1"/>
</dbReference>
<dbReference type="CTD" id="157310"/>
<feature type="chain" id="PRO_5027863144" evidence="2">
    <location>
        <begin position="28"/>
        <end position="205"/>
    </location>
</feature>
<dbReference type="KEGG" id="pgut:117668295"/>
<dbReference type="PROSITE" id="PS01220">
    <property type="entry name" value="PBP"/>
    <property type="match status" value="1"/>
</dbReference>
<organism evidence="3 4">
    <name type="scientific">Pantherophis guttatus</name>
    <name type="common">Corn snake</name>
    <name type="synonym">Elaphe guttata</name>
    <dbReference type="NCBI Taxonomy" id="94885"/>
    <lineage>
        <taxon>Eukaryota</taxon>
        <taxon>Metazoa</taxon>
        <taxon>Chordata</taxon>
        <taxon>Craniata</taxon>
        <taxon>Vertebrata</taxon>
        <taxon>Euteleostomi</taxon>
        <taxon>Lepidosauria</taxon>
        <taxon>Squamata</taxon>
        <taxon>Bifurcata</taxon>
        <taxon>Unidentata</taxon>
        <taxon>Episquamata</taxon>
        <taxon>Toxicofera</taxon>
        <taxon>Serpentes</taxon>
        <taxon>Colubroidea</taxon>
        <taxon>Colubridae</taxon>
        <taxon>Colubrinae</taxon>
        <taxon>Pantherophis</taxon>
    </lineage>
</organism>